<evidence type="ECO:0000256" key="6">
    <source>
        <dbReference type="ARBA" id="ARBA00023136"/>
    </source>
</evidence>
<evidence type="ECO:0000256" key="1">
    <source>
        <dbReference type="ARBA" id="ARBA00004163"/>
    </source>
</evidence>
<keyword evidence="6 9" id="KW-0472">Membrane</keyword>
<evidence type="ECO:0000256" key="5">
    <source>
        <dbReference type="ARBA" id="ARBA00023054"/>
    </source>
</evidence>
<organism evidence="11">
    <name type="scientific">Notodromas monacha</name>
    <dbReference type="NCBI Taxonomy" id="399045"/>
    <lineage>
        <taxon>Eukaryota</taxon>
        <taxon>Metazoa</taxon>
        <taxon>Ecdysozoa</taxon>
        <taxon>Arthropoda</taxon>
        <taxon>Crustacea</taxon>
        <taxon>Oligostraca</taxon>
        <taxon>Ostracoda</taxon>
        <taxon>Podocopa</taxon>
        <taxon>Podocopida</taxon>
        <taxon>Cypridocopina</taxon>
        <taxon>Cypridoidea</taxon>
        <taxon>Cyprididae</taxon>
        <taxon>Notodromas</taxon>
    </lineage>
</organism>
<evidence type="ECO:0000313" key="12">
    <source>
        <dbReference type="Proteomes" id="UP000678499"/>
    </source>
</evidence>
<evidence type="ECO:0000256" key="9">
    <source>
        <dbReference type="SAM" id="Phobius"/>
    </source>
</evidence>
<gene>
    <name evidence="11" type="ORF">NMOB1V02_LOCUS9196</name>
</gene>
<dbReference type="InterPro" id="IPR011012">
    <property type="entry name" value="Longin-like_dom_sf"/>
</dbReference>
<dbReference type="PROSITE" id="PS50859">
    <property type="entry name" value="LONGIN"/>
    <property type="match status" value="1"/>
</dbReference>
<keyword evidence="9" id="KW-1133">Transmembrane helix</keyword>
<dbReference type="Gene3D" id="3.30.450.50">
    <property type="entry name" value="Longin domain"/>
    <property type="match status" value="1"/>
</dbReference>
<evidence type="ECO:0000259" key="10">
    <source>
        <dbReference type="PROSITE" id="PS50859"/>
    </source>
</evidence>
<dbReference type="SUPFAM" id="SSF64356">
    <property type="entry name" value="SNARE-like"/>
    <property type="match status" value="1"/>
</dbReference>
<dbReference type="OrthoDB" id="1719357at2759"/>
<dbReference type="AlphaFoldDB" id="A0A7R9BWJ1"/>
<dbReference type="GO" id="GO:0006888">
    <property type="term" value="P:endoplasmic reticulum to Golgi vesicle-mediated transport"/>
    <property type="evidence" value="ECO:0007669"/>
    <property type="project" value="InterPro"/>
</dbReference>
<evidence type="ECO:0000256" key="8">
    <source>
        <dbReference type="ARBA" id="ARBA00024188"/>
    </source>
</evidence>
<feature type="domain" description="Longin" evidence="10">
    <location>
        <begin position="6"/>
        <end position="57"/>
    </location>
</feature>
<dbReference type="GO" id="GO:0005789">
    <property type="term" value="C:endoplasmic reticulum membrane"/>
    <property type="evidence" value="ECO:0007669"/>
    <property type="project" value="UniProtKB-SubCell"/>
</dbReference>
<keyword evidence="9" id="KW-0812">Transmembrane</keyword>
<dbReference type="GO" id="GO:0005484">
    <property type="term" value="F:SNAP receptor activity"/>
    <property type="evidence" value="ECO:0007669"/>
    <property type="project" value="InterPro"/>
</dbReference>
<comment type="similarity">
    <text evidence="3">Belongs to the synaptobrevin family.</text>
</comment>
<dbReference type="Proteomes" id="UP000678499">
    <property type="component" value="Unassembled WGS sequence"/>
</dbReference>
<keyword evidence="4" id="KW-0653">Protein transport</keyword>
<dbReference type="GO" id="GO:0005794">
    <property type="term" value="C:Golgi apparatus"/>
    <property type="evidence" value="ECO:0007669"/>
    <property type="project" value="UniProtKB-SubCell"/>
</dbReference>
<protein>
    <recommendedName>
        <fullName evidence="10">Longin domain-containing protein</fullName>
    </recommendedName>
</protein>
<sequence length="105" mass="11775">MVLMTMIARVVDGLPLAASIQEDERSGKGVMDFQNQAKMLFKKLTPQSPPRCSIESELEGKAHGLSMMSQKYKKDARYLNLSSTYAKVAAVGVVLFVLFLYFYVF</sequence>
<comment type="function">
    <text evidence="7">SNARE involved in targeting and fusion of ER-derived transport vesicles with the Golgi complex as well as Golgi-derived retrograde transport vesicles with the ER.</text>
</comment>
<keyword evidence="4" id="KW-0813">Transport</keyword>
<evidence type="ECO:0000256" key="2">
    <source>
        <dbReference type="ARBA" id="ARBA00004223"/>
    </source>
</evidence>
<dbReference type="InterPro" id="IPR010908">
    <property type="entry name" value="Longin_dom"/>
</dbReference>
<proteinExistence type="inferred from homology"/>
<keyword evidence="12" id="KW-1185">Reference proteome</keyword>
<reference evidence="11" key="1">
    <citation type="submission" date="2020-11" db="EMBL/GenBank/DDBJ databases">
        <authorList>
            <person name="Tran Van P."/>
        </authorList>
    </citation>
    <scope>NUCLEOTIDE SEQUENCE</scope>
</reference>
<evidence type="ECO:0000313" key="11">
    <source>
        <dbReference type="EMBL" id="CAD7281552.1"/>
    </source>
</evidence>
<comment type="subcellular location">
    <subcellularLocation>
        <location evidence="1">Endoplasmic reticulum membrane</location>
        <topology evidence="1">Single-pass type IV membrane protein</topology>
    </subcellularLocation>
    <subcellularLocation>
        <location evidence="8">Golgi apparatus</location>
        <location evidence="8">cis-Golgi network membrane</location>
    </subcellularLocation>
    <subcellularLocation>
        <location evidence="2">Melanosome</location>
    </subcellularLocation>
</comment>
<keyword evidence="5" id="KW-0175">Coiled coil</keyword>
<evidence type="ECO:0000256" key="7">
    <source>
        <dbReference type="ARBA" id="ARBA00024173"/>
    </source>
</evidence>
<dbReference type="EMBL" id="OA885004">
    <property type="protein sequence ID" value="CAD7281552.1"/>
    <property type="molecule type" value="Genomic_DNA"/>
</dbReference>
<feature type="transmembrane region" description="Helical" evidence="9">
    <location>
        <begin position="78"/>
        <end position="104"/>
    </location>
</feature>
<dbReference type="PANTHER" id="PTHR45837">
    <property type="entry name" value="VESICLE-TRAFFICKING PROTEIN SEC22B"/>
    <property type="match status" value="1"/>
</dbReference>
<accession>A0A7R9BWJ1</accession>
<dbReference type="GO" id="GO:0015031">
    <property type="term" value="P:protein transport"/>
    <property type="evidence" value="ECO:0007669"/>
    <property type="project" value="UniProtKB-KW"/>
</dbReference>
<dbReference type="EMBL" id="CAJPEX010002967">
    <property type="protein sequence ID" value="CAG0921704.1"/>
    <property type="molecule type" value="Genomic_DNA"/>
</dbReference>
<evidence type="ECO:0000256" key="4">
    <source>
        <dbReference type="ARBA" id="ARBA00022927"/>
    </source>
</evidence>
<name>A0A7R9BWJ1_9CRUS</name>
<dbReference type="GO" id="GO:0006890">
    <property type="term" value="P:retrograde vesicle-mediated transport, Golgi to endoplasmic reticulum"/>
    <property type="evidence" value="ECO:0007669"/>
    <property type="project" value="InterPro"/>
</dbReference>
<evidence type="ECO:0000256" key="3">
    <source>
        <dbReference type="ARBA" id="ARBA00008025"/>
    </source>
</evidence>
<dbReference type="InterPro" id="IPR044565">
    <property type="entry name" value="Sec22"/>
</dbReference>